<reference evidence="1 2" key="1">
    <citation type="submission" date="2019-09" db="EMBL/GenBank/DDBJ databases">
        <title>Screening of Novel Bioactive Compounds from Soil-Associated.</title>
        <authorList>
            <person name="Gong X."/>
        </authorList>
    </citation>
    <scope>NUCLEOTIDE SEQUENCE [LARGE SCALE GENOMIC DNA]</scope>
    <source>
        <strain evidence="1 2">Gxj-6</strain>
    </source>
</reference>
<evidence type="ECO:0000313" key="1">
    <source>
        <dbReference type="EMBL" id="KAA9375936.1"/>
    </source>
</evidence>
<comment type="caution">
    <text evidence="1">The sequence shown here is derived from an EMBL/GenBank/DDBJ whole genome shotgun (WGS) entry which is preliminary data.</text>
</comment>
<evidence type="ECO:0000313" key="2">
    <source>
        <dbReference type="Proteomes" id="UP000327011"/>
    </source>
</evidence>
<name>A0A5J5JW76_9ACTN</name>
<gene>
    <name evidence="1" type="ORF">F5972_24745</name>
</gene>
<organism evidence="1 2">
    <name type="scientific">Microbispora cellulosiformans</name>
    <dbReference type="NCBI Taxonomy" id="2614688"/>
    <lineage>
        <taxon>Bacteria</taxon>
        <taxon>Bacillati</taxon>
        <taxon>Actinomycetota</taxon>
        <taxon>Actinomycetes</taxon>
        <taxon>Streptosporangiales</taxon>
        <taxon>Streptosporangiaceae</taxon>
        <taxon>Microbispora</taxon>
    </lineage>
</organism>
<keyword evidence="2" id="KW-1185">Reference proteome</keyword>
<protein>
    <recommendedName>
        <fullName evidence="3">Acyl carrier protein</fullName>
    </recommendedName>
</protein>
<dbReference type="Proteomes" id="UP000327011">
    <property type="component" value="Unassembled WGS sequence"/>
</dbReference>
<sequence>MPEIDDRLRNFVDFLGTQPMAPDLTYEEVAQSTSRAELGISSLNILILVNNYIEEKAGGKIALRPEWVPMLDEVEGILSVIEEIDAGAPVEV</sequence>
<dbReference type="EMBL" id="VYTZ01000009">
    <property type="protein sequence ID" value="KAA9375936.1"/>
    <property type="molecule type" value="Genomic_DNA"/>
</dbReference>
<accession>A0A5J5JW76</accession>
<proteinExistence type="predicted"/>
<dbReference type="RefSeq" id="WP_150936401.1">
    <property type="nucleotide sequence ID" value="NZ_VYTZ01000009.1"/>
</dbReference>
<evidence type="ECO:0008006" key="3">
    <source>
        <dbReference type="Google" id="ProtNLM"/>
    </source>
</evidence>
<dbReference type="AlphaFoldDB" id="A0A5J5JW76"/>